<comment type="caution">
    <text evidence="1">The sequence shown here is derived from an EMBL/GenBank/DDBJ whole genome shotgun (WGS) entry which is preliminary data.</text>
</comment>
<gene>
    <name evidence="1" type="ORF">FWILDA_LOCUS3255</name>
</gene>
<reference evidence="1" key="1">
    <citation type="submission" date="2022-08" db="EMBL/GenBank/DDBJ databases">
        <authorList>
            <person name="Kallberg Y."/>
            <person name="Tangrot J."/>
            <person name="Rosling A."/>
        </authorList>
    </citation>
    <scope>NUCLEOTIDE SEQUENCE</scope>
    <source>
        <strain evidence="1">Wild A</strain>
    </source>
</reference>
<name>A0A9W4SFQ8_9GLOM</name>
<accession>A0A9W4SFQ8</accession>
<sequence>MTGRKRNIDDSDISTKSRSKLLKTTRYDKSKISTSTIKNSQKNVQILNVNRSDYLSYDDVKLMRRKINELATMNCEDEKSLIDTIDITDITSNTTEYLKDFKEKFSGVISIVTLLCTINKLFEDIGWKFSNFNELDGGKCELTDLITKKTFRLNVIFDEGYESDIIKHRMRKESEEQKYFYVYDHGETKLLKNNNDNISMNVKGKTNMDGVKIINGSHDDNSCDVLQTYSAARSRIKRNLPVSRGIDIILDKVTDEIRNSVVHFDNPFSLLEEKSQESNDGSNQEHLMREYEEIEKNSHYFVLIGKVNDDSDGNKNNVTKSKDTNMENLINIIDKSATHAQVSTNG</sequence>
<dbReference type="AlphaFoldDB" id="A0A9W4SFQ8"/>
<organism evidence="1 2">
    <name type="scientific">Funneliformis geosporum</name>
    <dbReference type="NCBI Taxonomy" id="1117311"/>
    <lineage>
        <taxon>Eukaryota</taxon>
        <taxon>Fungi</taxon>
        <taxon>Fungi incertae sedis</taxon>
        <taxon>Mucoromycota</taxon>
        <taxon>Glomeromycotina</taxon>
        <taxon>Glomeromycetes</taxon>
        <taxon>Glomerales</taxon>
        <taxon>Glomeraceae</taxon>
        <taxon>Funneliformis</taxon>
    </lineage>
</organism>
<evidence type="ECO:0000313" key="1">
    <source>
        <dbReference type="EMBL" id="CAI2167788.1"/>
    </source>
</evidence>
<protein>
    <submittedName>
        <fullName evidence="1">14716_t:CDS:1</fullName>
    </submittedName>
</protein>
<dbReference type="OrthoDB" id="2329906at2759"/>
<evidence type="ECO:0000313" key="2">
    <source>
        <dbReference type="Proteomes" id="UP001153678"/>
    </source>
</evidence>
<dbReference type="Proteomes" id="UP001153678">
    <property type="component" value="Unassembled WGS sequence"/>
</dbReference>
<keyword evidence="2" id="KW-1185">Reference proteome</keyword>
<dbReference type="EMBL" id="CAMKVN010000423">
    <property type="protein sequence ID" value="CAI2167788.1"/>
    <property type="molecule type" value="Genomic_DNA"/>
</dbReference>
<proteinExistence type="predicted"/>